<dbReference type="AlphaFoldDB" id="A0A3G7TVY5"/>
<proteinExistence type="predicted"/>
<sequence>MNAQTTESEIRSLIDAWRQAVMAKDIDRIVSYYADDITAFDAVTALQFKGKQAYRAHWKACMEVCPGPGIFDFEQLHIVGANDSAFAHWLAHCGGTDDKGETKACWMRVTAGYQRLGGQWKVVHEHWSAPFDMQSGTALFDLQP</sequence>
<dbReference type="Gene3D" id="3.10.450.50">
    <property type="match status" value="1"/>
</dbReference>
<evidence type="ECO:0000313" key="3">
    <source>
        <dbReference type="Proteomes" id="UP000268048"/>
    </source>
</evidence>
<dbReference type="RefSeq" id="WP_124321934.1">
    <property type="nucleotide sequence ID" value="NZ_CP027753.1"/>
</dbReference>
<protein>
    <submittedName>
        <fullName evidence="2">Ketosteroid isomerase, putative</fullName>
    </submittedName>
</protein>
<keyword evidence="2" id="KW-0413">Isomerase</keyword>
<evidence type="ECO:0000313" key="2">
    <source>
        <dbReference type="EMBL" id="AZE50568.1"/>
    </source>
</evidence>
<dbReference type="Proteomes" id="UP000268048">
    <property type="component" value="Chromosome"/>
</dbReference>
<dbReference type="Pfam" id="PF13474">
    <property type="entry name" value="SnoaL_3"/>
    <property type="match status" value="1"/>
</dbReference>
<dbReference type="InterPro" id="IPR032710">
    <property type="entry name" value="NTF2-like_dom_sf"/>
</dbReference>
<dbReference type="GO" id="GO:0016853">
    <property type="term" value="F:isomerase activity"/>
    <property type="evidence" value="ECO:0007669"/>
    <property type="project" value="UniProtKB-KW"/>
</dbReference>
<dbReference type="EMBL" id="CP027753">
    <property type="protein sequence ID" value="AZE50568.1"/>
    <property type="molecule type" value="Genomic_DNA"/>
</dbReference>
<evidence type="ECO:0000259" key="1">
    <source>
        <dbReference type="Pfam" id="PF13474"/>
    </source>
</evidence>
<feature type="domain" description="SnoaL-like" evidence="1">
    <location>
        <begin position="10"/>
        <end position="131"/>
    </location>
</feature>
<organism evidence="2 3">
    <name type="scientific">Pseudomonas chlororaphis</name>
    <dbReference type="NCBI Taxonomy" id="587753"/>
    <lineage>
        <taxon>Bacteria</taxon>
        <taxon>Pseudomonadati</taxon>
        <taxon>Pseudomonadota</taxon>
        <taxon>Gammaproteobacteria</taxon>
        <taxon>Pseudomonadales</taxon>
        <taxon>Pseudomonadaceae</taxon>
        <taxon>Pseudomonas</taxon>
    </lineage>
</organism>
<dbReference type="PANTHER" id="PTHR35174">
    <property type="entry name" value="BLL7171 PROTEIN-RELATED"/>
    <property type="match status" value="1"/>
</dbReference>
<dbReference type="PANTHER" id="PTHR35174:SF3">
    <property type="entry name" value="BLL7171 PROTEIN"/>
    <property type="match status" value="1"/>
</dbReference>
<dbReference type="InterPro" id="IPR037401">
    <property type="entry name" value="SnoaL-like"/>
</dbReference>
<dbReference type="SUPFAM" id="SSF54427">
    <property type="entry name" value="NTF2-like"/>
    <property type="match status" value="1"/>
</dbReference>
<accession>A0A3G7TVY5</accession>
<reference evidence="2 3" key="1">
    <citation type="submission" date="2018-03" db="EMBL/GenBank/DDBJ databases">
        <title>Diversity of phytobeneficial traits revealed by whole-genome analysis of worldwide-isolated phenazine-producing Pseudomonas spp.</title>
        <authorList>
            <person name="Biessy A."/>
            <person name="Novinscak A."/>
            <person name="Blom J."/>
            <person name="Leger G."/>
            <person name="Thomashow L.S."/>
            <person name="Cazorla F.M."/>
            <person name="Josic D."/>
            <person name="Filion M."/>
        </authorList>
    </citation>
    <scope>NUCLEOTIDE SEQUENCE [LARGE SCALE GENOMIC DNA]</scope>
    <source>
        <strain evidence="2 3">B25</strain>
    </source>
</reference>
<gene>
    <name evidence="2" type="ORF">C4K04_4917</name>
</gene>
<name>A0A3G7TVY5_9PSED</name>